<feature type="transmembrane region" description="Helical" evidence="1">
    <location>
        <begin position="15"/>
        <end position="36"/>
    </location>
</feature>
<comment type="caution">
    <text evidence="2">The sequence shown here is derived from an EMBL/GenBank/DDBJ whole genome shotgun (WGS) entry which is preliminary data.</text>
</comment>
<keyword evidence="1" id="KW-0472">Membrane</keyword>
<gene>
    <name evidence="2" type="ORF">GCM10023143_01020</name>
</gene>
<dbReference type="EMBL" id="BAABFN010000001">
    <property type="protein sequence ID" value="GAA4300254.1"/>
    <property type="molecule type" value="Genomic_DNA"/>
</dbReference>
<reference evidence="3" key="1">
    <citation type="journal article" date="2019" name="Int. J. Syst. Evol. Microbiol.">
        <title>The Global Catalogue of Microorganisms (GCM) 10K type strain sequencing project: providing services to taxonomists for standard genome sequencing and annotation.</title>
        <authorList>
            <consortium name="The Broad Institute Genomics Platform"/>
            <consortium name="The Broad Institute Genome Sequencing Center for Infectious Disease"/>
            <person name="Wu L."/>
            <person name="Ma J."/>
        </authorList>
    </citation>
    <scope>NUCLEOTIDE SEQUENCE [LARGE SCALE GENOMIC DNA]</scope>
    <source>
        <strain evidence="3">JCM 17664</strain>
    </source>
</reference>
<keyword evidence="1" id="KW-0812">Transmembrane</keyword>
<accession>A0ABP8FCW8</accession>
<evidence type="ECO:0000313" key="3">
    <source>
        <dbReference type="Proteomes" id="UP001501207"/>
    </source>
</evidence>
<evidence type="ECO:0000313" key="2">
    <source>
        <dbReference type="EMBL" id="GAA4300254.1"/>
    </source>
</evidence>
<proteinExistence type="predicted"/>
<name>A0ABP8FCW8_9BACT</name>
<evidence type="ECO:0000256" key="1">
    <source>
        <dbReference type="SAM" id="Phobius"/>
    </source>
</evidence>
<keyword evidence="3" id="KW-1185">Reference proteome</keyword>
<dbReference type="Proteomes" id="UP001501207">
    <property type="component" value="Unassembled WGS sequence"/>
</dbReference>
<keyword evidence="1" id="KW-1133">Transmembrane helix</keyword>
<sequence length="133" mass="14796">MSYLCPRHSTTVRNVLLYILTFSILFTGFSQVMDILSFRVQKFYVSNDHLPFAKGDIVYCGGETVLNKKLKDHEASSNSLGEQGKTSAGILLFRQDNPPLFTPVPPSGPASYAMTGNWQPVQRPSEIFHPPCS</sequence>
<organism evidence="2 3">
    <name type="scientific">Compostibacter hankyongensis</name>
    <dbReference type="NCBI Taxonomy" id="1007089"/>
    <lineage>
        <taxon>Bacteria</taxon>
        <taxon>Pseudomonadati</taxon>
        <taxon>Bacteroidota</taxon>
        <taxon>Chitinophagia</taxon>
        <taxon>Chitinophagales</taxon>
        <taxon>Chitinophagaceae</taxon>
        <taxon>Compostibacter</taxon>
    </lineage>
</organism>
<protein>
    <submittedName>
        <fullName evidence="2">Uncharacterized protein</fullName>
    </submittedName>
</protein>